<dbReference type="EMBL" id="LVLJ01003222">
    <property type="protein sequence ID" value="OAE22325.1"/>
    <property type="molecule type" value="Genomic_DNA"/>
</dbReference>
<evidence type="ECO:0000313" key="2">
    <source>
        <dbReference type="Proteomes" id="UP000077202"/>
    </source>
</evidence>
<gene>
    <name evidence="1" type="ORF">AXG93_1504s1350</name>
</gene>
<sequence>MAHAQRCAHALGSSDPNPFLFPLAGERIRAGRWGPDRKAMAEGAIDDFSPPVDALPPLSTTRRQLFLPQGEVGSSNPHPMAANAHAVRVGFIGERSKVSENFERLAPASHRTPHRGPDVINVKEFMSDPRRMYGPRIEVAFLHDLGRSRVESAHMVEELVHSLPQQPAKRSANRLTCDSPDPFPEPFVGLVTDFRWNPMDSEDERERESIYDRYVRSSFGGIESSFRVMISRNWPCMMPDPVKRRSEVRSRDALLSWQEALERDKCMSRR</sequence>
<accession>A0A176VQT1</accession>
<comment type="caution">
    <text evidence="1">The sequence shown here is derived from an EMBL/GenBank/DDBJ whole genome shotgun (WGS) entry which is preliminary data.</text>
</comment>
<name>A0A176VQT1_MARPO</name>
<proteinExistence type="predicted"/>
<evidence type="ECO:0000313" key="1">
    <source>
        <dbReference type="EMBL" id="OAE22325.1"/>
    </source>
</evidence>
<reference evidence="1" key="1">
    <citation type="submission" date="2016-03" db="EMBL/GenBank/DDBJ databases">
        <title>Mechanisms controlling the formation of the plant cell surface in tip-growing cells are functionally conserved among land plants.</title>
        <authorList>
            <person name="Honkanen S."/>
            <person name="Jones V.A."/>
            <person name="Morieri G."/>
            <person name="Champion C."/>
            <person name="Hetherington A.J."/>
            <person name="Kelly S."/>
            <person name="Saint-Marcoux D."/>
            <person name="Proust H."/>
            <person name="Prescott H."/>
            <person name="Dolan L."/>
        </authorList>
    </citation>
    <scope>NUCLEOTIDE SEQUENCE [LARGE SCALE GENOMIC DNA]</scope>
    <source>
        <tissue evidence="1">Whole gametophyte</tissue>
    </source>
</reference>
<organism evidence="1 2">
    <name type="scientific">Marchantia polymorpha subsp. ruderalis</name>
    <dbReference type="NCBI Taxonomy" id="1480154"/>
    <lineage>
        <taxon>Eukaryota</taxon>
        <taxon>Viridiplantae</taxon>
        <taxon>Streptophyta</taxon>
        <taxon>Embryophyta</taxon>
        <taxon>Marchantiophyta</taxon>
        <taxon>Marchantiopsida</taxon>
        <taxon>Marchantiidae</taxon>
        <taxon>Marchantiales</taxon>
        <taxon>Marchantiaceae</taxon>
        <taxon>Marchantia</taxon>
    </lineage>
</organism>
<dbReference type="Proteomes" id="UP000077202">
    <property type="component" value="Unassembled WGS sequence"/>
</dbReference>
<keyword evidence="2" id="KW-1185">Reference proteome</keyword>
<protein>
    <submittedName>
        <fullName evidence="1">Uncharacterized protein</fullName>
    </submittedName>
</protein>
<dbReference type="AlphaFoldDB" id="A0A176VQT1"/>